<name>A0ABR8LNT4_9FLAO</name>
<accession>A0ABR8LNT4</accession>
<dbReference type="EMBL" id="JACXXH010000001">
    <property type="protein sequence ID" value="MBD3861898.1"/>
    <property type="molecule type" value="Genomic_DNA"/>
</dbReference>
<evidence type="ECO:0000313" key="2">
    <source>
        <dbReference type="Proteomes" id="UP000627521"/>
    </source>
</evidence>
<evidence type="ECO:0000313" key="1">
    <source>
        <dbReference type="EMBL" id="MBD3861898.1"/>
    </source>
</evidence>
<sequence length="192" mass="21957">MNTQIYYTALNTFDPDSKTGFSWVDFMAYSDLTHLTELVSLDGNLNRLAFMPDLDSVEDWDYIITDQGMVMFYFNDLDYVLDKVKQLQHFNLSAIVKQPNKNKADLATHFDFVGYDLIDVTGDTSALTNAGGFDATFLASDLNNYGLITDYSQAKTIQTRLPLDNPNQEHTTCHLYEVWRHKIIGRKTNLIT</sequence>
<dbReference type="Proteomes" id="UP000627521">
    <property type="component" value="Unassembled WGS sequence"/>
</dbReference>
<organism evidence="1 2">
    <name type="scientific">Olleya marilimosa</name>
    <dbReference type="NCBI Taxonomy" id="272164"/>
    <lineage>
        <taxon>Bacteria</taxon>
        <taxon>Pseudomonadati</taxon>
        <taxon>Bacteroidota</taxon>
        <taxon>Flavobacteriia</taxon>
        <taxon>Flavobacteriales</taxon>
        <taxon>Flavobacteriaceae</taxon>
    </lineage>
</organism>
<dbReference type="RefSeq" id="WP_191098624.1">
    <property type="nucleotide sequence ID" value="NZ_JACXXF010000001.1"/>
</dbReference>
<comment type="caution">
    <text evidence="1">The sequence shown here is derived from an EMBL/GenBank/DDBJ whole genome shotgun (WGS) entry which is preliminary data.</text>
</comment>
<gene>
    <name evidence="1" type="ORF">IEG06_00450</name>
</gene>
<proteinExistence type="predicted"/>
<reference evidence="1 2" key="1">
    <citation type="submission" date="2020-09" db="EMBL/GenBank/DDBJ databases">
        <title>Bacillus nautilus sp. nov., Chryseoglobus crepusculi sp. nov, and Psychrobacter noctis sp. nov., isolated from deep-sea sponges from the equatorial Atlantic.</title>
        <authorList>
            <person name="Stennett H.L."/>
            <person name="Williams S.E."/>
        </authorList>
    </citation>
    <scope>NUCLEOTIDE SEQUENCE [LARGE SCALE GENOMIC DNA]</scope>
    <source>
        <strain evidence="1 2">28M-24</strain>
    </source>
</reference>
<keyword evidence="2" id="KW-1185">Reference proteome</keyword>
<protein>
    <submittedName>
        <fullName evidence="1">Uncharacterized protein</fullName>
    </submittedName>
</protein>